<organism evidence="3 4">
    <name type="scientific">Phtheirospermum japonicum</name>
    <dbReference type="NCBI Taxonomy" id="374723"/>
    <lineage>
        <taxon>Eukaryota</taxon>
        <taxon>Viridiplantae</taxon>
        <taxon>Streptophyta</taxon>
        <taxon>Embryophyta</taxon>
        <taxon>Tracheophyta</taxon>
        <taxon>Spermatophyta</taxon>
        <taxon>Magnoliopsida</taxon>
        <taxon>eudicotyledons</taxon>
        <taxon>Gunneridae</taxon>
        <taxon>Pentapetalae</taxon>
        <taxon>asterids</taxon>
        <taxon>lamiids</taxon>
        <taxon>Lamiales</taxon>
        <taxon>Orobanchaceae</taxon>
        <taxon>Orobanchaceae incertae sedis</taxon>
        <taxon>Phtheirospermum</taxon>
    </lineage>
</organism>
<reference evidence="3" key="1">
    <citation type="submission" date="2020-07" db="EMBL/GenBank/DDBJ databases">
        <title>Ethylene signaling mediates host invasion by parasitic plants.</title>
        <authorList>
            <person name="Yoshida S."/>
        </authorList>
    </citation>
    <scope>NUCLEOTIDE SEQUENCE</scope>
    <source>
        <strain evidence="3">Okayama</strain>
    </source>
</reference>
<gene>
    <name evidence="3" type="ORF">PHJA_002496500</name>
</gene>
<evidence type="ECO:0000256" key="1">
    <source>
        <dbReference type="SAM" id="MobiDB-lite"/>
    </source>
</evidence>
<dbReference type="Pfam" id="PF14111">
    <property type="entry name" value="DUF4283"/>
    <property type="match status" value="1"/>
</dbReference>
<feature type="domain" description="DUF4283" evidence="2">
    <location>
        <begin position="7"/>
        <end position="62"/>
    </location>
</feature>
<dbReference type="EMBL" id="BMAC01000841">
    <property type="protein sequence ID" value="GFQ03527.1"/>
    <property type="molecule type" value="Genomic_DNA"/>
</dbReference>
<dbReference type="InterPro" id="IPR040256">
    <property type="entry name" value="At4g02000-like"/>
</dbReference>
<dbReference type="AlphaFoldDB" id="A0A830CWE3"/>
<protein>
    <recommendedName>
        <fullName evidence="2">DUF4283 domain-containing protein</fullName>
    </recommendedName>
</protein>
<feature type="compositionally biased region" description="Polar residues" evidence="1">
    <location>
        <begin position="244"/>
        <end position="260"/>
    </location>
</feature>
<feature type="compositionally biased region" description="Polar residues" evidence="1">
    <location>
        <begin position="183"/>
        <end position="194"/>
    </location>
</feature>
<proteinExistence type="predicted"/>
<dbReference type="Proteomes" id="UP000653305">
    <property type="component" value="Unassembled WGS sequence"/>
</dbReference>
<accession>A0A830CWE3</accession>
<name>A0A830CWE3_9LAMI</name>
<sequence>MAAVHEITRKWSVSCKFFTHHSGWLVFKFNSEHDRDRVLNGGPYVIYGRPLLLKIMPSCFEFDDAEVSMMPVWVTLPGLPLDCWTQNALYKIGRKIGRPLATDEVTSNKERIAFARLLVEADISKELVRSVNIRLPSGKLRQQRVVYEFIPKFCSTCRRLGDATENCDANEKMGAPGPFKPNPQRQPSKRTSAPTKKVFVPKAPSKTVPTSKQPSDKAPNASKSTAASGSKAPAKEAEEINVVETPNPNREATQAISKTTDNGHQKRITPERVQDQPQSSKEEQLPKEPTSTNSKGKEKMTEPLAKFDNRGNRKGNALHISS</sequence>
<keyword evidence="4" id="KW-1185">Reference proteome</keyword>
<feature type="compositionally biased region" description="Basic and acidic residues" evidence="1">
    <location>
        <begin position="261"/>
        <end position="286"/>
    </location>
</feature>
<dbReference type="PANTHER" id="PTHR31286:SF168">
    <property type="entry name" value="DUF4283 DOMAIN-CONTAINING PROTEIN"/>
    <property type="match status" value="1"/>
</dbReference>
<feature type="compositionally biased region" description="Basic and acidic residues" evidence="1">
    <location>
        <begin position="295"/>
        <end position="311"/>
    </location>
</feature>
<dbReference type="PANTHER" id="PTHR31286">
    <property type="entry name" value="GLYCINE-RICH CELL WALL STRUCTURAL PROTEIN 1.8-LIKE"/>
    <property type="match status" value="1"/>
</dbReference>
<dbReference type="OrthoDB" id="1746909at2759"/>
<dbReference type="InterPro" id="IPR025558">
    <property type="entry name" value="DUF4283"/>
</dbReference>
<evidence type="ECO:0000313" key="4">
    <source>
        <dbReference type="Proteomes" id="UP000653305"/>
    </source>
</evidence>
<evidence type="ECO:0000259" key="2">
    <source>
        <dbReference type="Pfam" id="PF14111"/>
    </source>
</evidence>
<comment type="caution">
    <text evidence="3">The sequence shown here is derived from an EMBL/GenBank/DDBJ whole genome shotgun (WGS) entry which is preliminary data.</text>
</comment>
<feature type="compositionally biased region" description="Low complexity" evidence="1">
    <location>
        <begin position="221"/>
        <end position="232"/>
    </location>
</feature>
<feature type="region of interest" description="Disordered" evidence="1">
    <location>
        <begin position="168"/>
        <end position="322"/>
    </location>
</feature>
<evidence type="ECO:0000313" key="3">
    <source>
        <dbReference type="EMBL" id="GFQ03527.1"/>
    </source>
</evidence>